<reference evidence="1 2" key="1">
    <citation type="submission" date="2018-11" db="EMBL/GenBank/DDBJ databases">
        <authorList>
            <consortium name="Pathogen Informatics"/>
        </authorList>
    </citation>
    <scope>NUCLEOTIDE SEQUENCE [LARGE SCALE GENOMIC DNA]</scope>
</reference>
<evidence type="ECO:0000313" key="2">
    <source>
        <dbReference type="Proteomes" id="UP000050761"/>
    </source>
</evidence>
<evidence type="ECO:0000313" key="1">
    <source>
        <dbReference type="EMBL" id="VDP39468.1"/>
    </source>
</evidence>
<dbReference type="Proteomes" id="UP000050761">
    <property type="component" value="Unassembled WGS sequence"/>
</dbReference>
<dbReference type="AlphaFoldDB" id="A0A183GLG6"/>
<dbReference type="WBParaSite" id="HPBE_0002353601-mRNA-1">
    <property type="protein sequence ID" value="HPBE_0002353601-mRNA-1"/>
    <property type="gene ID" value="HPBE_0002353601"/>
</dbReference>
<keyword evidence="2" id="KW-1185">Reference proteome</keyword>
<protein>
    <submittedName>
        <fullName evidence="3">DUF1488 domain-containing protein</fullName>
    </submittedName>
</protein>
<accession>A0A183GLG6</accession>
<evidence type="ECO:0000313" key="3">
    <source>
        <dbReference type="WBParaSite" id="HPBE_0002353601-mRNA-1"/>
    </source>
</evidence>
<reference evidence="3" key="2">
    <citation type="submission" date="2019-09" db="UniProtKB">
        <authorList>
            <consortium name="WormBaseParasite"/>
        </authorList>
    </citation>
    <scope>IDENTIFICATION</scope>
</reference>
<proteinExistence type="predicted"/>
<gene>
    <name evidence="1" type="ORF">HPBE_LOCUS23535</name>
</gene>
<dbReference type="EMBL" id="UZAH01035178">
    <property type="protein sequence ID" value="VDP39468.1"/>
    <property type="molecule type" value="Genomic_DNA"/>
</dbReference>
<accession>A0A3P8DZ91</accession>
<sequence>MQPIYSSVSHNWHDTTEANRPFNETGYPFVEVRREHIAGHAKRCLEEFKRQQRYLKDMAIDGEDVFAWSL</sequence>
<name>A0A183GLG6_HELPZ</name>
<organism evidence="2 3">
    <name type="scientific">Heligmosomoides polygyrus</name>
    <name type="common">Parasitic roundworm</name>
    <dbReference type="NCBI Taxonomy" id="6339"/>
    <lineage>
        <taxon>Eukaryota</taxon>
        <taxon>Metazoa</taxon>
        <taxon>Ecdysozoa</taxon>
        <taxon>Nematoda</taxon>
        <taxon>Chromadorea</taxon>
        <taxon>Rhabditida</taxon>
        <taxon>Rhabditina</taxon>
        <taxon>Rhabditomorpha</taxon>
        <taxon>Strongyloidea</taxon>
        <taxon>Heligmosomidae</taxon>
        <taxon>Heligmosomoides</taxon>
    </lineage>
</organism>